<proteinExistence type="predicted"/>
<comment type="caution">
    <text evidence="1">The sequence shown here is derived from an EMBL/GenBank/DDBJ whole genome shotgun (WGS) entry which is preliminary data.</text>
</comment>
<dbReference type="InterPro" id="IPR027409">
    <property type="entry name" value="GroEL-like_apical_dom_sf"/>
</dbReference>
<organism evidence="1 2">
    <name type="scientific">Rhynocoris fuscipes</name>
    <dbReference type="NCBI Taxonomy" id="488301"/>
    <lineage>
        <taxon>Eukaryota</taxon>
        <taxon>Metazoa</taxon>
        <taxon>Ecdysozoa</taxon>
        <taxon>Arthropoda</taxon>
        <taxon>Hexapoda</taxon>
        <taxon>Insecta</taxon>
        <taxon>Pterygota</taxon>
        <taxon>Neoptera</taxon>
        <taxon>Paraneoptera</taxon>
        <taxon>Hemiptera</taxon>
        <taxon>Heteroptera</taxon>
        <taxon>Panheteroptera</taxon>
        <taxon>Cimicomorpha</taxon>
        <taxon>Reduviidae</taxon>
        <taxon>Harpactorinae</taxon>
        <taxon>Harpactorini</taxon>
        <taxon>Rhynocoris</taxon>
    </lineage>
</organism>
<protein>
    <recommendedName>
        <fullName evidence="3">DALR anticodon binding domain-containing protein</fullName>
    </recommendedName>
</protein>
<dbReference type="AlphaFoldDB" id="A0AAW1CRV6"/>
<dbReference type="InterPro" id="IPR027410">
    <property type="entry name" value="TCP-1-like_intermed_sf"/>
</dbReference>
<dbReference type="GO" id="GO:0005634">
    <property type="term" value="C:nucleus"/>
    <property type="evidence" value="ECO:0007669"/>
    <property type="project" value="TreeGrafter"/>
</dbReference>
<dbReference type="PANTHER" id="PTHR46787:SF1">
    <property type="entry name" value="MOLECULAR CHAPERONE MKKS"/>
    <property type="match status" value="1"/>
</dbReference>
<dbReference type="Pfam" id="PF00118">
    <property type="entry name" value="Cpn60_TCP1"/>
    <property type="match status" value="1"/>
</dbReference>
<keyword evidence="2" id="KW-1185">Reference proteome</keyword>
<dbReference type="Gene3D" id="1.10.560.10">
    <property type="entry name" value="GroEL-like equatorial domain"/>
    <property type="match status" value="1"/>
</dbReference>
<dbReference type="GO" id="GO:0060271">
    <property type="term" value="P:cilium assembly"/>
    <property type="evidence" value="ECO:0007669"/>
    <property type="project" value="InterPro"/>
</dbReference>
<dbReference type="InterPro" id="IPR028790">
    <property type="entry name" value="MKKS"/>
</dbReference>
<dbReference type="Gene3D" id="3.30.260.10">
    <property type="entry name" value="TCP-1-like chaperonin intermediate domain"/>
    <property type="match status" value="1"/>
</dbReference>
<evidence type="ECO:0008006" key="3">
    <source>
        <dbReference type="Google" id="ProtNLM"/>
    </source>
</evidence>
<reference evidence="1 2" key="1">
    <citation type="submission" date="2022-12" db="EMBL/GenBank/DDBJ databases">
        <title>Chromosome-level genome assembly of true bugs.</title>
        <authorList>
            <person name="Ma L."/>
            <person name="Li H."/>
        </authorList>
    </citation>
    <scope>NUCLEOTIDE SEQUENCE [LARGE SCALE GENOMIC DNA]</scope>
    <source>
        <strain evidence="1">Lab_2022b</strain>
    </source>
</reference>
<dbReference type="SUPFAM" id="SSF52029">
    <property type="entry name" value="GroEL apical domain-like"/>
    <property type="match status" value="1"/>
</dbReference>
<dbReference type="GO" id="GO:0032502">
    <property type="term" value="P:developmental process"/>
    <property type="evidence" value="ECO:0007669"/>
    <property type="project" value="TreeGrafter"/>
</dbReference>
<dbReference type="GO" id="GO:0006457">
    <property type="term" value="P:protein folding"/>
    <property type="evidence" value="ECO:0007669"/>
    <property type="project" value="InterPro"/>
</dbReference>
<dbReference type="GO" id="GO:0005524">
    <property type="term" value="F:ATP binding"/>
    <property type="evidence" value="ECO:0007669"/>
    <property type="project" value="InterPro"/>
</dbReference>
<dbReference type="Gene3D" id="3.50.7.10">
    <property type="entry name" value="GroEL"/>
    <property type="match status" value="1"/>
</dbReference>
<dbReference type="Proteomes" id="UP001461498">
    <property type="component" value="Unassembled WGS sequence"/>
</dbReference>
<dbReference type="PANTHER" id="PTHR46787">
    <property type="entry name" value="SYNDROMES PUTATIVE CHAPERONIN-RELATED"/>
    <property type="match status" value="1"/>
</dbReference>
<dbReference type="GO" id="GO:0005737">
    <property type="term" value="C:cytoplasm"/>
    <property type="evidence" value="ECO:0007669"/>
    <property type="project" value="TreeGrafter"/>
</dbReference>
<dbReference type="EMBL" id="JAPXFL010000010">
    <property type="protein sequence ID" value="KAK9501037.1"/>
    <property type="molecule type" value="Genomic_DNA"/>
</dbReference>
<evidence type="ECO:0000313" key="2">
    <source>
        <dbReference type="Proteomes" id="UP001461498"/>
    </source>
</evidence>
<dbReference type="InterPro" id="IPR027413">
    <property type="entry name" value="GROEL-like_equatorial_sf"/>
</dbReference>
<evidence type="ECO:0000313" key="1">
    <source>
        <dbReference type="EMBL" id="KAK9501037.1"/>
    </source>
</evidence>
<dbReference type="GO" id="GO:0051131">
    <property type="term" value="P:chaperone-mediated protein complex assembly"/>
    <property type="evidence" value="ECO:0007669"/>
    <property type="project" value="TreeGrafter"/>
</dbReference>
<sequence>MKSEKKIKFYPLDSFNVNILLKNYTDLLKSHYNGRYKMIVNSCDNKLLSYHHSTTLDHVEFSHPIFHLLNSMIKEIPYCGIYYGIITSCYLSKIITLLQDTNNISHIDLILRLNRVQDIVFNYLDQAKQKEELNGLNLISIVQSALKQLILEESFKKLIAVSVVKSVLTAADESSCRLGHIQIKAVDGKDYCETFNGIIYKMESLWQPKVIENDHKKYRLMLFTCPLDNSNEEYLKITKDVFIESLVAEDIKIVASQKSIDKKLIFYLRRRNIIALERLGEETANTLAHSSNAFPVSDVSRVNFQNLSTFFGIVDRVTYITILDEPYILMEMDRSKVVTLFLSNRSFDTLDQLKAIIKECIHAIYSVFKHPWVLPKNFDSNLALELRNFHDPDILLTKLMNLFAETLEESFSFKENNINSTIDRNDLFLIKRNSLAQAFLSVSKIIQVGMYIVRNQC</sequence>
<name>A0AAW1CRV6_9HEMI</name>
<accession>A0AAW1CRV6</accession>
<gene>
    <name evidence="1" type="ORF">O3M35_002161</name>
</gene>
<dbReference type="InterPro" id="IPR002423">
    <property type="entry name" value="Cpn60/GroEL/TCP-1"/>
</dbReference>
<dbReference type="GO" id="GO:1902636">
    <property type="term" value="C:kinociliary basal body"/>
    <property type="evidence" value="ECO:0007669"/>
    <property type="project" value="TreeGrafter"/>
</dbReference>
<dbReference type="GO" id="GO:0051082">
    <property type="term" value="F:unfolded protein binding"/>
    <property type="evidence" value="ECO:0007669"/>
    <property type="project" value="InterPro"/>
</dbReference>